<dbReference type="RefSeq" id="WP_149887035.1">
    <property type="nucleotide sequence ID" value="NZ_CAUABS010000026.1"/>
</dbReference>
<comment type="caution">
    <text evidence="7">The sequence shown here is derived from an EMBL/GenBank/DDBJ whole genome shotgun (WGS) entry which is preliminary data.</text>
</comment>
<keyword evidence="4" id="KW-0804">Transcription</keyword>
<dbReference type="Proteomes" id="UP000323567">
    <property type="component" value="Unassembled WGS sequence"/>
</dbReference>
<evidence type="ECO:0000259" key="6">
    <source>
        <dbReference type="Pfam" id="PF08281"/>
    </source>
</evidence>
<dbReference type="Pfam" id="PF08281">
    <property type="entry name" value="Sigma70_r4_2"/>
    <property type="match status" value="1"/>
</dbReference>
<evidence type="ECO:0000259" key="5">
    <source>
        <dbReference type="Pfam" id="PF04542"/>
    </source>
</evidence>
<evidence type="ECO:0000256" key="2">
    <source>
        <dbReference type="ARBA" id="ARBA00023015"/>
    </source>
</evidence>
<dbReference type="InterPro" id="IPR014284">
    <property type="entry name" value="RNA_pol_sigma-70_dom"/>
</dbReference>
<dbReference type="SUPFAM" id="SSF88946">
    <property type="entry name" value="Sigma2 domain of RNA polymerase sigma factors"/>
    <property type="match status" value="1"/>
</dbReference>
<accession>A0A5B3GD68</accession>
<proteinExistence type="inferred from homology"/>
<dbReference type="SUPFAM" id="SSF88659">
    <property type="entry name" value="Sigma3 and sigma4 domains of RNA polymerase sigma factors"/>
    <property type="match status" value="1"/>
</dbReference>
<evidence type="ECO:0000256" key="4">
    <source>
        <dbReference type="ARBA" id="ARBA00023163"/>
    </source>
</evidence>
<comment type="similarity">
    <text evidence="1">Belongs to the sigma-70 factor family. ECF subfamily.</text>
</comment>
<dbReference type="Gene3D" id="1.10.1740.10">
    <property type="match status" value="1"/>
</dbReference>
<evidence type="ECO:0000256" key="1">
    <source>
        <dbReference type="ARBA" id="ARBA00010641"/>
    </source>
</evidence>
<dbReference type="NCBIfam" id="TIGR02937">
    <property type="entry name" value="sigma70-ECF"/>
    <property type="match status" value="1"/>
</dbReference>
<dbReference type="InterPro" id="IPR039425">
    <property type="entry name" value="RNA_pol_sigma-70-like"/>
</dbReference>
<reference evidence="7 8" key="1">
    <citation type="journal article" date="2019" name="Nat. Med.">
        <title>A library of human gut bacterial isolates paired with longitudinal multiomics data enables mechanistic microbiome research.</title>
        <authorList>
            <person name="Poyet M."/>
            <person name="Groussin M."/>
            <person name="Gibbons S.M."/>
            <person name="Avila-Pacheco J."/>
            <person name="Jiang X."/>
            <person name="Kearney S.M."/>
            <person name="Perrotta A.R."/>
            <person name="Berdy B."/>
            <person name="Zhao S."/>
            <person name="Lieberman T.D."/>
            <person name="Swanson P.K."/>
            <person name="Smith M."/>
            <person name="Roesemann S."/>
            <person name="Alexander J.E."/>
            <person name="Rich S.A."/>
            <person name="Livny J."/>
            <person name="Vlamakis H."/>
            <person name="Clish C."/>
            <person name="Bullock K."/>
            <person name="Deik A."/>
            <person name="Scott J."/>
            <person name="Pierce K.A."/>
            <person name="Xavier R.J."/>
            <person name="Alm E.J."/>
        </authorList>
    </citation>
    <scope>NUCLEOTIDE SEQUENCE [LARGE SCALE GENOMIC DNA]</scope>
    <source>
        <strain evidence="7 8">BIOML-A2</strain>
    </source>
</reference>
<gene>
    <name evidence="7" type="ORF">F2Y13_03780</name>
</gene>
<sequence length="186" mass="21387">MQTEEQELIRRIAGGETRLCARLVDRYGRAVYTLAARIAGCTEDAEELTQDIFLKAFSSLDRFGGRSSFSTWLYRIAYNTAVSHARRTRPKHCGIDDRRLAALPDSEADRLEEWAEKQERLDALNRAVERLDPEERALVTLFYYEDRSVGECAAITELSEGNVKVRLHRIRKKLYVLVNDEMNGTE</sequence>
<evidence type="ECO:0000256" key="3">
    <source>
        <dbReference type="ARBA" id="ARBA00023082"/>
    </source>
</evidence>
<feature type="domain" description="RNA polymerase sigma-70 region 2" evidence="5">
    <location>
        <begin position="23"/>
        <end position="89"/>
    </location>
</feature>
<dbReference type="GO" id="GO:0016987">
    <property type="term" value="F:sigma factor activity"/>
    <property type="evidence" value="ECO:0007669"/>
    <property type="project" value="UniProtKB-KW"/>
</dbReference>
<name>A0A5B3GD68_9BACT</name>
<dbReference type="Pfam" id="PF04542">
    <property type="entry name" value="Sigma70_r2"/>
    <property type="match status" value="1"/>
</dbReference>
<evidence type="ECO:0000313" key="8">
    <source>
        <dbReference type="Proteomes" id="UP000323567"/>
    </source>
</evidence>
<dbReference type="InterPro" id="IPR013325">
    <property type="entry name" value="RNA_pol_sigma_r2"/>
</dbReference>
<feature type="domain" description="RNA polymerase sigma factor 70 region 4 type 2" evidence="6">
    <location>
        <begin position="122"/>
        <end position="174"/>
    </location>
</feature>
<dbReference type="CDD" id="cd06171">
    <property type="entry name" value="Sigma70_r4"/>
    <property type="match status" value="1"/>
</dbReference>
<dbReference type="AlphaFoldDB" id="A0A5B3GD68"/>
<keyword evidence="3" id="KW-0731">Sigma factor</keyword>
<dbReference type="InterPro" id="IPR036388">
    <property type="entry name" value="WH-like_DNA-bd_sf"/>
</dbReference>
<dbReference type="InterPro" id="IPR013249">
    <property type="entry name" value="RNA_pol_sigma70_r4_t2"/>
</dbReference>
<protein>
    <submittedName>
        <fullName evidence="7">RNA polymerase sigma factor</fullName>
    </submittedName>
</protein>
<organism evidence="7 8">
    <name type="scientific">Alistipes shahii</name>
    <dbReference type="NCBI Taxonomy" id="328814"/>
    <lineage>
        <taxon>Bacteria</taxon>
        <taxon>Pseudomonadati</taxon>
        <taxon>Bacteroidota</taxon>
        <taxon>Bacteroidia</taxon>
        <taxon>Bacteroidales</taxon>
        <taxon>Rikenellaceae</taxon>
        <taxon>Alistipes</taxon>
    </lineage>
</organism>
<dbReference type="InterPro" id="IPR013324">
    <property type="entry name" value="RNA_pol_sigma_r3/r4-like"/>
</dbReference>
<dbReference type="GO" id="GO:0006352">
    <property type="term" value="P:DNA-templated transcription initiation"/>
    <property type="evidence" value="ECO:0007669"/>
    <property type="project" value="InterPro"/>
</dbReference>
<dbReference type="EMBL" id="VVXK01000003">
    <property type="protein sequence ID" value="KAA2371501.1"/>
    <property type="molecule type" value="Genomic_DNA"/>
</dbReference>
<evidence type="ECO:0000313" key="7">
    <source>
        <dbReference type="EMBL" id="KAA2371501.1"/>
    </source>
</evidence>
<dbReference type="PANTHER" id="PTHR43133:SF45">
    <property type="entry name" value="RNA POLYMERASE ECF-TYPE SIGMA FACTOR"/>
    <property type="match status" value="1"/>
</dbReference>
<keyword evidence="2" id="KW-0805">Transcription regulation</keyword>
<dbReference type="GO" id="GO:0003677">
    <property type="term" value="F:DNA binding"/>
    <property type="evidence" value="ECO:0007669"/>
    <property type="project" value="InterPro"/>
</dbReference>
<dbReference type="InterPro" id="IPR007627">
    <property type="entry name" value="RNA_pol_sigma70_r2"/>
</dbReference>
<dbReference type="PANTHER" id="PTHR43133">
    <property type="entry name" value="RNA POLYMERASE ECF-TYPE SIGMA FACTO"/>
    <property type="match status" value="1"/>
</dbReference>
<dbReference type="Gene3D" id="1.10.10.10">
    <property type="entry name" value="Winged helix-like DNA-binding domain superfamily/Winged helix DNA-binding domain"/>
    <property type="match status" value="1"/>
</dbReference>